<organism evidence="10">
    <name type="scientific">Tetraselmis sp. GSL018</name>
    <dbReference type="NCBI Taxonomy" id="582737"/>
    <lineage>
        <taxon>Eukaryota</taxon>
        <taxon>Viridiplantae</taxon>
        <taxon>Chlorophyta</taxon>
        <taxon>core chlorophytes</taxon>
        <taxon>Chlorodendrophyceae</taxon>
        <taxon>Chlorodendrales</taxon>
        <taxon>Chlorodendraceae</taxon>
        <taxon>Tetraselmis</taxon>
    </lineage>
</organism>
<evidence type="ECO:0000256" key="4">
    <source>
        <dbReference type="ARBA" id="ARBA00022729"/>
    </source>
</evidence>
<gene>
    <name evidence="10" type="ORF">TSPGSL018_23578</name>
</gene>
<evidence type="ECO:0000256" key="6">
    <source>
        <dbReference type="ARBA" id="ARBA00023136"/>
    </source>
</evidence>
<evidence type="ECO:0000256" key="7">
    <source>
        <dbReference type="SAM" id="Phobius"/>
    </source>
</evidence>
<dbReference type="SMART" id="SM01190">
    <property type="entry name" value="EMP24_GP25L"/>
    <property type="match status" value="1"/>
</dbReference>
<dbReference type="PROSITE" id="PS00430">
    <property type="entry name" value="TONB_DEPENDENT_REC_1"/>
    <property type="match status" value="1"/>
</dbReference>
<name>A0A061QV62_9CHLO</name>
<dbReference type="Pfam" id="PF01105">
    <property type="entry name" value="EMP24_GP25L"/>
    <property type="match status" value="1"/>
</dbReference>
<dbReference type="InterPro" id="IPR009038">
    <property type="entry name" value="GOLD_dom"/>
</dbReference>
<feature type="transmembrane region" description="Helical" evidence="7">
    <location>
        <begin position="198"/>
        <end position="219"/>
    </location>
</feature>
<feature type="chain" id="PRO_5001605419" description="GOLD domain-containing protein" evidence="8">
    <location>
        <begin position="22"/>
        <end position="232"/>
    </location>
</feature>
<protein>
    <recommendedName>
        <fullName evidence="9">GOLD domain-containing protein</fullName>
    </recommendedName>
</protein>
<reference evidence="10" key="1">
    <citation type="submission" date="2014-05" db="EMBL/GenBank/DDBJ databases">
        <title>The transcriptome of the halophilic microalga Tetraselmis sp. GSL018 isolated from the Great Salt Lake, Utah.</title>
        <authorList>
            <person name="Jinkerson R.E."/>
            <person name="D'Adamo S."/>
            <person name="Posewitz M.C."/>
        </authorList>
    </citation>
    <scope>NUCLEOTIDE SEQUENCE</scope>
    <source>
        <strain evidence="10">GSL018</strain>
    </source>
</reference>
<keyword evidence="5 7" id="KW-1133">Transmembrane helix</keyword>
<keyword evidence="3 7" id="KW-0812">Transmembrane</keyword>
<dbReference type="PANTHER" id="PTHR22811">
    <property type="entry name" value="TRANSMEMBRANE EMP24 DOMAIN-CONTAINING PROTEIN"/>
    <property type="match status" value="1"/>
</dbReference>
<evidence type="ECO:0000256" key="3">
    <source>
        <dbReference type="ARBA" id="ARBA00022692"/>
    </source>
</evidence>
<dbReference type="EMBL" id="GBEZ01024656">
    <property type="protein sequence ID" value="JAC62354.1"/>
    <property type="molecule type" value="Transcribed_RNA"/>
</dbReference>
<evidence type="ECO:0000256" key="5">
    <source>
        <dbReference type="ARBA" id="ARBA00022989"/>
    </source>
</evidence>
<feature type="domain" description="GOLD" evidence="9">
    <location>
        <begin position="21"/>
        <end position="224"/>
    </location>
</feature>
<evidence type="ECO:0000256" key="8">
    <source>
        <dbReference type="SAM" id="SignalP"/>
    </source>
</evidence>
<comment type="subcellular location">
    <subcellularLocation>
        <location evidence="1">Membrane</location>
        <topology evidence="1">Single-pass type I membrane protein</topology>
    </subcellularLocation>
</comment>
<evidence type="ECO:0000259" key="9">
    <source>
        <dbReference type="SMART" id="SM01190"/>
    </source>
</evidence>
<evidence type="ECO:0000313" key="10">
    <source>
        <dbReference type="EMBL" id="JAC62354.1"/>
    </source>
</evidence>
<evidence type="ECO:0000256" key="2">
    <source>
        <dbReference type="ARBA" id="ARBA00007104"/>
    </source>
</evidence>
<evidence type="ECO:0000256" key="1">
    <source>
        <dbReference type="ARBA" id="ARBA00004479"/>
    </source>
</evidence>
<keyword evidence="4 8" id="KW-0732">Signal</keyword>
<dbReference type="InterPro" id="IPR015720">
    <property type="entry name" value="Emp24-like"/>
</dbReference>
<comment type="similarity">
    <text evidence="2">Belongs to the EMP24/GP25L family.</text>
</comment>
<dbReference type="InterPro" id="IPR010916">
    <property type="entry name" value="TonB_box_CS"/>
</dbReference>
<sequence>MSSQVNFRLLLGSLALIAVAGLKVQLKTGEEECFTTSLEDERLQTAEAFGEALLITAGYFLSRSRSLEATVTGPDSLLVWAKRSLPQEGELEEILTRPRAGEYKICFKNRSQFQAVVDLAYFSITHGAREDEKPITAPVGAGRFGEEEVAQHVHLQEVHSGIVRMKETAEAMRGEARYMRKRIARHVKTAKSTNKRTIYWTLIEVAVLLVVAGMQIVIYQQMFKSSELKPVW</sequence>
<dbReference type="AlphaFoldDB" id="A0A061QV62"/>
<feature type="signal peptide" evidence="8">
    <location>
        <begin position="1"/>
        <end position="21"/>
    </location>
</feature>
<dbReference type="GO" id="GO:0016020">
    <property type="term" value="C:membrane"/>
    <property type="evidence" value="ECO:0007669"/>
    <property type="project" value="UniProtKB-SubCell"/>
</dbReference>
<proteinExistence type="inferred from homology"/>
<keyword evidence="6 7" id="KW-0472">Membrane</keyword>
<accession>A0A061QV62</accession>